<dbReference type="GO" id="GO:0043161">
    <property type="term" value="P:proteasome-mediated ubiquitin-dependent protein catabolic process"/>
    <property type="evidence" value="ECO:0007669"/>
    <property type="project" value="TreeGrafter"/>
</dbReference>
<dbReference type="AlphaFoldDB" id="A0A1X7TZH8"/>
<dbReference type="eggNOG" id="KOG2177">
    <property type="taxonomic scope" value="Eukaryota"/>
</dbReference>
<reference evidence="4" key="1">
    <citation type="submission" date="2017-05" db="UniProtKB">
        <authorList>
            <consortium name="EnsemblMetazoa"/>
        </authorList>
    </citation>
    <scope>IDENTIFICATION</scope>
</reference>
<dbReference type="EnsemblMetazoa" id="Aqu2.1.20832_001">
    <property type="protein sequence ID" value="Aqu2.1.20832_001"/>
    <property type="gene ID" value="Aqu2.1.20832"/>
</dbReference>
<dbReference type="Gene3D" id="2.60.40.10">
    <property type="entry name" value="Immunoglobulins"/>
    <property type="match status" value="1"/>
</dbReference>
<organism evidence="4">
    <name type="scientific">Amphimedon queenslandica</name>
    <name type="common">Sponge</name>
    <dbReference type="NCBI Taxonomy" id="400682"/>
    <lineage>
        <taxon>Eukaryota</taxon>
        <taxon>Metazoa</taxon>
        <taxon>Porifera</taxon>
        <taxon>Demospongiae</taxon>
        <taxon>Heteroscleromorpha</taxon>
        <taxon>Haplosclerida</taxon>
        <taxon>Niphatidae</taxon>
        <taxon>Amphimedon</taxon>
    </lineage>
</organism>
<dbReference type="Gene3D" id="2.120.10.30">
    <property type="entry name" value="TolB, C-terminal domain"/>
    <property type="match status" value="2"/>
</dbReference>
<dbReference type="Pfam" id="PF01436">
    <property type="entry name" value="NHL"/>
    <property type="match status" value="1"/>
</dbReference>
<evidence type="ECO:0000313" key="4">
    <source>
        <dbReference type="EnsemblMetazoa" id="Aqu2.1.20832_001"/>
    </source>
</evidence>
<keyword evidence="1" id="KW-0677">Repeat</keyword>
<dbReference type="InterPro" id="IPR011042">
    <property type="entry name" value="6-blade_b-propeller_TolB-like"/>
</dbReference>
<evidence type="ECO:0000256" key="1">
    <source>
        <dbReference type="ARBA" id="ARBA00022737"/>
    </source>
</evidence>
<dbReference type="GO" id="GO:0008270">
    <property type="term" value="F:zinc ion binding"/>
    <property type="evidence" value="ECO:0007669"/>
    <property type="project" value="UniProtKB-KW"/>
</dbReference>
<dbReference type="STRING" id="400682.A0A1X7TZH8"/>
<feature type="repeat" description="NHL" evidence="3">
    <location>
        <begin position="205"/>
        <end position="246"/>
    </location>
</feature>
<proteinExistence type="predicted"/>
<dbReference type="PANTHER" id="PTHR24104">
    <property type="entry name" value="E3 UBIQUITIN-PROTEIN LIGASE NHLRC1-RELATED"/>
    <property type="match status" value="1"/>
</dbReference>
<dbReference type="GO" id="GO:0000209">
    <property type="term" value="P:protein polyubiquitination"/>
    <property type="evidence" value="ECO:0007669"/>
    <property type="project" value="TreeGrafter"/>
</dbReference>
<dbReference type="InterPro" id="IPR013783">
    <property type="entry name" value="Ig-like_fold"/>
</dbReference>
<dbReference type="GO" id="GO:0061630">
    <property type="term" value="F:ubiquitin protein ligase activity"/>
    <property type="evidence" value="ECO:0007669"/>
    <property type="project" value="TreeGrafter"/>
</dbReference>
<feature type="repeat" description="NHL" evidence="3">
    <location>
        <begin position="162"/>
        <end position="199"/>
    </location>
</feature>
<feature type="repeat" description="Filamin" evidence="2">
    <location>
        <begin position="65"/>
        <end position="104"/>
    </location>
</feature>
<dbReference type="InterPro" id="IPR001258">
    <property type="entry name" value="NHL_repeat"/>
</dbReference>
<accession>A0A1X7TZH8</accession>
<dbReference type="InterPro" id="IPR014756">
    <property type="entry name" value="Ig_E-set"/>
</dbReference>
<dbReference type="CDD" id="cd05819">
    <property type="entry name" value="NHL"/>
    <property type="match status" value="1"/>
</dbReference>
<sequence>MADKVEENIRKTSVELCTTIEKRAAELLSTLSDQSQAEIPIDVKLINIHEEVETVGERVRGRREEEEEEDRVSFRYVPHHTGPHTLRITILGEPVRGSPFKLSIKAPLKLRFLVKSVVPSFYKPGGVAIGPNGELALIDTEGWKTIYLYNNQLEPILTTGDWGSGPGQCYRPIGVAFDSSSNLLVVDGDNHRVNKYDRTGTFIMSVGQKGNKELEFLRPTGIGVNKAGYVYVCDRANHRIQILKPNLTFDSMFGGYGEETGYLHYPWDVAFDSEGMVYATVPGQYSIKKFSPNGVYHSTVVDKNTRGFKEGEPKCLEMLFIDEQDYMYVTDRECHCVFVFDTGGRFYARVGNYGSAEGQFYYPRGVAKGEEGLYVSEAGNKRLQLFG</sequence>
<dbReference type="Gene3D" id="2.40.10.500">
    <property type="match status" value="1"/>
</dbReference>
<dbReference type="PROSITE" id="PS51125">
    <property type="entry name" value="NHL"/>
    <property type="match status" value="2"/>
</dbReference>
<dbReference type="SUPFAM" id="SSF81296">
    <property type="entry name" value="E set domains"/>
    <property type="match status" value="1"/>
</dbReference>
<dbReference type="SUPFAM" id="SSF101898">
    <property type="entry name" value="NHL repeat"/>
    <property type="match status" value="1"/>
</dbReference>
<protein>
    <submittedName>
        <fullName evidence="4">Uncharacterized protein</fullName>
    </submittedName>
</protein>
<evidence type="ECO:0000256" key="2">
    <source>
        <dbReference type="PROSITE-ProRule" id="PRU00087"/>
    </source>
</evidence>
<dbReference type="InParanoid" id="A0A1X7TZH8"/>
<name>A0A1X7TZH8_AMPQE</name>
<dbReference type="InterPro" id="IPR050952">
    <property type="entry name" value="TRIM-NHL_E3_ligases"/>
</dbReference>
<dbReference type="PROSITE" id="PS50194">
    <property type="entry name" value="FILAMIN_REPEAT"/>
    <property type="match status" value="1"/>
</dbReference>
<dbReference type="OrthoDB" id="342730at2759"/>
<evidence type="ECO:0000256" key="3">
    <source>
        <dbReference type="PROSITE-ProRule" id="PRU00504"/>
    </source>
</evidence>
<dbReference type="InterPro" id="IPR017868">
    <property type="entry name" value="Filamin/ABP280_repeat-like"/>
</dbReference>
<dbReference type="PANTHER" id="PTHR24104:SF25">
    <property type="entry name" value="PROTEIN LIN-41"/>
    <property type="match status" value="1"/>
</dbReference>